<sequence>MSAGISLRIDIVSDVVCPWCIVGYLRLQQALSQLSEDIRPHIEWHPFELNPNMPSEGQNLREHIQEKYGSTLEQSEAVRDQLKSLGEELGFSFHFSPESRIYNTFEAHQLLHWAQPYGKQTELKLALFDAYFSQAKDPSDRNTLLDIVESIGLGRELAERVLVDEMYVEAVRDSQQQWQNQNIRAVPAFIFNNRYLLSGAQPVETLLQVINECVEQAS</sequence>
<evidence type="ECO:0000313" key="2">
    <source>
        <dbReference type="EMBL" id="MEE1673973.1"/>
    </source>
</evidence>
<accession>A0ABU7G3R1</accession>
<comment type="caution">
    <text evidence="2">The sequence shown here is derived from an EMBL/GenBank/DDBJ whole genome shotgun (WGS) entry which is preliminary data.</text>
</comment>
<gene>
    <name evidence="2" type="ORF">SNR37_003400</name>
</gene>
<dbReference type="RefSeq" id="WP_329775194.1">
    <property type="nucleotide sequence ID" value="NZ_JAYDYW010000006.1"/>
</dbReference>
<proteinExistence type="predicted"/>
<dbReference type="Pfam" id="PF01323">
    <property type="entry name" value="DSBA"/>
    <property type="match status" value="1"/>
</dbReference>
<keyword evidence="3" id="KW-1185">Reference proteome</keyword>
<dbReference type="EMBL" id="JAYDYW010000006">
    <property type="protein sequence ID" value="MEE1673973.1"/>
    <property type="molecule type" value="Genomic_DNA"/>
</dbReference>
<reference evidence="3" key="1">
    <citation type="submission" date="2023-07" db="EMBL/GenBank/DDBJ databases">
        <title>Draft genome sequence of Agarivorans aestuarii strain ZMCS4, a CAZymes producing bacteria isolated from the marine brown algae Clodostephus spongiosus.</title>
        <authorList>
            <person name="Lorente B."/>
            <person name="Cabral C."/>
            <person name="Frias J."/>
            <person name="Faria J."/>
            <person name="Toubarro D."/>
        </authorList>
    </citation>
    <scope>NUCLEOTIDE SEQUENCE [LARGE SCALE GENOMIC DNA]</scope>
    <source>
        <strain evidence="3">ZMCS4</strain>
    </source>
</reference>
<dbReference type="PANTHER" id="PTHR13887">
    <property type="entry name" value="GLUTATHIONE S-TRANSFERASE KAPPA"/>
    <property type="match status" value="1"/>
</dbReference>
<dbReference type="SUPFAM" id="SSF52833">
    <property type="entry name" value="Thioredoxin-like"/>
    <property type="match status" value="1"/>
</dbReference>
<dbReference type="Gene3D" id="3.40.30.10">
    <property type="entry name" value="Glutaredoxin"/>
    <property type="match status" value="1"/>
</dbReference>
<evidence type="ECO:0000259" key="1">
    <source>
        <dbReference type="Pfam" id="PF01323"/>
    </source>
</evidence>
<reference evidence="2 3" key="2">
    <citation type="submission" date="2023-12" db="EMBL/GenBank/DDBJ databases">
        <authorList>
            <consortium name="Cladostephus spongiosus"/>
            <person name="Lorente B."/>
            <person name="Cabral C."/>
            <person name="Frias J."/>
            <person name="Faria J."/>
            <person name="Toubarro D."/>
        </authorList>
    </citation>
    <scope>NUCLEOTIDE SEQUENCE [LARGE SCALE GENOMIC DNA]</scope>
    <source>
        <strain evidence="2 3">ZMCS4</strain>
    </source>
</reference>
<dbReference type="PANTHER" id="PTHR13887:SF41">
    <property type="entry name" value="THIOREDOXIN SUPERFAMILY PROTEIN"/>
    <property type="match status" value="1"/>
</dbReference>
<dbReference type="Proteomes" id="UP001310248">
    <property type="component" value="Unassembled WGS sequence"/>
</dbReference>
<name>A0ABU7G3R1_9ALTE</name>
<protein>
    <submittedName>
        <fullName evidence="2">DsbA family oxidoreductase</fullName>
    </submittedName>
</protein>
<dbReference type="CDD" id="cd03024">
    <property type="entry name" value="DsbA_FrnE"/>
    <property type="match status" value="1"/>
</dbReference>
<organism evidence="2 3">
    <name type="scientific">Agarivorans aestuarii</name>
    <dbReference type="NCBI Taxonomy" id="1563703"/>
    <lineage>
        <taxon>Bacteria</taxon>
        <taxon>Pseudomonadati</taxon>
        <taxon>Pseudomonadota</taxon>
        <taxon>Gammaproteobacteria</taxon>
        <taxon>Alteromonadales</taxon>
        <taxon>Alteromonadaceae</taxon>
        <taxon>Agarivorans</taxon>
    </lineage>
</organism>
<dbReference type="InterPro" id="IPR036249">
    <property type="entry name" value="Thioredoxin-like_sf"/>
</dbReference>
<feature type="domain" description="DSBA-like thioredoxin" evidence="1">
    <location>
        <begin position="9"/>
        <end position="210"/>
    </location>
</feature>
<dbReference type="InterPro" id="IPR001853">
    <property type="entry name" value="DSBA-like_thioredoxin_dom"/>
</dbReference>
<evidence type="ECO:0000313" key="3">
    <source>
        <dbReference type="Proteomes" id="UP001310248"/>
    </source>
</evidence>